<dbReference type="Pfam" id="PF13565">
    <property type="entry name" value="HTH_32"/>
    <property type="match status" value="1"/>
</dbReference>
<accession>A0ABZ0W821</accession>
<feature type="domain" description="Tc1-like transposase DDE" evidence="1">
    <location>
        <begin position="175"/>
        <end position="316"/>
    </location>
</feature>
<protein>
    <submittedName>
        <fullName evidence="2">IS630 family transposase</fullName>
    </submittedName>
</protein>
<organism evidence="2 3">
    <name type="scientific">Niabella yanshanensis</name>
    <dbReference type="NCBI Taxonomy" id="577386"/>
    <lineage>
        <taxon>Bacteria</taxon>
        <taxon>Pseudomonadati</taxon>
        <taxon>Bacteroidota</taxon>
        <taxon>Chitinophagia</taxon>
        <taxon>Chitinophagales</taxon>
        <taxon>Chitinophagaceae</taxon>
        <taxon>Niabella</taxon>
    </lineage>
</organism>
<keyword evidence="3" id="KW-1185">Reference proteome</keyword>
<dbReference type="Pfam" id="PF13358">
    <property type="entry name" value="DDE_3"/>
    <property type="match status" value="1"/>
</dbReference>
<dbReference type="Gene3D" id="3.30.420.10">
    <property type="entry name" value="Ribonuclease H-like superfamily/Ribonuclease H"/>
    <property type="match status" value="1"/>
</dbReference>
<dbReference type="InterPro" id="IPR047655">
    <property type="entry name" value="Transpos_IS630-like"/>
</dbReference>
<gene>
    <name evidence="2" type="ORF">U0035_01195</name>
</gene>
<proteinExistence type="predicted"/>
<evidence type="ECO:0000313" key="3">
    <source>
        <dbReference type="Proteomes" id="UP001325680"/>
    </source>
</evidence>
<dbReference type="InterPro" id="IPR036397">
    <property type="entry name" value="RNaseH_sf"/>
</dbReference>
<reference evidence="2 3" key="1">
    <citation type="submission" date="2023-12" db="EMBL/GenBank/DDBJ databases">
        <title>Genome sequencing and assembly of bacterial species from a model synthetic community.</title>
        <authorList>
            <person name="Hogle S.L."/>
        </authorList>
    </citation>
    <scope>NUCLEOTIDE SEQUENCE [LARGE SCALE GENOMIC DNA]</scope>
    <source>
        <strain evidence="2 3">HAMBI_3031</strain>
    </source>
</reference>
<dbReference type="InterPro" id="IPR009057">
    <property type="entry name" value="Homeodomain-like_sf"/>
</dbReference>
<dbReference type="InterPro" id="IPR012337">
    <property type="entry name" value="RNaseH-like_sf"/>
</dbReference>
<dbReference type="SUPFAM" id="SSF46689">
    <property type="entry name" value="Homeodomain-like"/>
    <property type="match status" value="1"/>
</dbReference>
<name>A0ABZ0W821_9BACT</name>
<dbReference type="RefSeq" id="WP_114792678.1">
    <property type="nucleotide sequence ID" value="NZ_CP139960.1"/>
</dbReference>
<evidence type="ECO:0000259" key="1">
    <source>
        <dbReference type="Pfam" id="PF13358"/>
    </source>
</evidence>
<dbReference type="SUPFAM" id="SSF53098">
    <property type="entry name" value="Ribonuclease H-like"/>
    <property type="match status" value="1"/>
</dbReference>
<sequence>MAKRQPLEISEEELLELETISRSSKAEKRMVERSKIILLWQSGSSFAQTQAILGVSQMVVNKWRKRFIKYRIEGLRDAPRSGKPPVFSAATKATVIKLATRKPKDGYTSWSQRRIAKEVGMSQGKVQQILKQADLKPHKVDYWCGKSTDVEFENKMLNIVGLYMNPPENALVLSVDEKTQIQALDRTQPLLPLKTGRPKRLTSTYKRNGTVALLAALSVHKGEVTARTVDKNNAQNFLLFLKDLYRKYPGKHLHVIVDNLTVHKHKMVVQWVTSKRRMTLHYTPTYSSWLNQIEIWFNILTKDVLKGGVWKSKKQLVDQLMEYVKTYNEQRAKPFKWTYTGQPLAI</sequence>
<dbReference type="InterPro" id="IPR038717">
    <property type="entry name" value="Tc1-like_DDE_dom"/>
</dbReference>
<dbReference type="NCBIfam" id="NF033545">
    <property type="entry name" value="transpos_IS630"/>
    <property type="match status" value="1"/>
</dbReference>
<dbReference type="Proteomes" id="UP001325680">
    <property type="component" value="Chromosome"/>
</dbReference>
<dbReference type="EMBL" id="CP139960">
    <property type="protein sequence ID" value="WQD38758.1"/>
    <property type="molecule type" value="Genomic_DNA"/>
</dbReference>
<evidence type="ECO:0000313" key="2">
    <source>
        <dbReference type="EMBL" id="WQD38758.1"/>
    </source>
</evidence>